<proteinExistence type="predicted"/>
<dbReference type="Pfam" id="PF02815">
    <property type="entry name" value="MIR"/>
    <property type="match status" value="1"/>
</dbReference>
<feature type="chain" id="PRO_5043122592" evidence="3">
    <location>
        <begin position="19"/>
        <end position="203"/>
    </location>
</feature>
<evidence type="ECO:0000313" key="6">
    <source>
        <dbReference type="Proteomes" id="UP000274131"/>
    </source>
</evidence>
<reference evidence="5 6" key="2">
    <citation type="submission" date="2018-10" db="EMBL/GenBank/DDBJ databases">
        <authorList>
            <consortium name="Pathogen Informatics"/>
        </authorList>
    </citation>
    <scope>NUCLEOTIDE SEQUENCE [LARGE SCALE GENOMIC DNA]</scope>
</reference>
<protein>
    <submittedName>
        <fullName evidence="7">MIR domain-containing protein</fullName>
    </submittedName>
</protein>
<organism evidence="7">
    <name type="scientific">Enterobius vermicularis</name>
    <name type="common">Human pinworm</name>
    <dbReference type="NCBI Taxonomy" id="51028"/>
    <lineage>
        <taxon>Eukaryota</taxon>
        <taxon>Metazoa</taxon>
        <taxon>Ecdysozoa</taxon>
        <taxon>Nematoda</taxon>
        <taxon>Chromadorea</taxon>
        <taxon>Rhabditida</taxon>
        <taxon>Spirurina</taxon>
        <taxon>Oxyuridomorpha</taxon>
        <taxon>Oxyuroidea</taxon>
        <taxon>Oxyuridae</taxon>
        <taxon>Enterobius</taxon>
    </lineage>
</organism>
<dbReference type="SMART" id="SM00472">
    <property type="entry name" value="MIR"/>
    <property type="match status" value="3"/>
</dbReference>
<name>A0A0N4V2W9_ENTVE</name>
<keyword evidence="1 3" id="KW-0732">Signal</keyword>
<evidence type="ECO:0000313" key="5">
    <source>
        <dbReference type="EMBL" id="VDD89327.1"/>
    </source>
</evidence>
<sequence length="203" mass="22470">MKHSLLLLGPLLFLLTHADDNYVTCGSVIKLLNLQEGVRLHSHDVKYGSGSGQQSITGMPEADDVNSHWQVMAPMKKQCFRGDSINCGDKIRLKHLTTGCYLHSHLFNAPLSRGNQEVSCFGNENEGDTGDHWLLLCDTGEWLRGEPVRLKHDDTGKYLATSGQQYGRPISGQREVVGISSASKSALWKTAEGIYMIRSKDDI</sequence>
<dbReference type="PANTHER" id="PTHR46809">
    <property type="entry name" value="STROMAL CELL-DERIVED FACTOR 2-LIKE PROTEIN"/>
    <property type="match status" value="1"/>
</dbReference>
<feature type="domain" description="MIR" evidence="4">
    <location>
        <begin position="20"/>
        <end position="74"/>
    </location>
</feature>
<feature type="domain" description="MIR" evidence="4">
    <location>
        <begin position="139"/>
        <end position="193"/>
    </location>
</feature>
<evidence type="ECO:0000256" key="2">
    <source>
        <dbReference type="ARBA" id="ARBA00022737"/>
    </source>
</evidence>
<dbReference type="InterPro" id="IPR036300">
    <property type="entry name" value="MIR_dom_sf"/>
</dbReference>
<dbReference type="SUPFAM" id="SSF82109">
    <property type="entry name" value="MIR domain"/>
    <property type="match status" value="1"/>
</dbReference>
<reference evidence="7" key="1">
    <citation type="submission" date="2017-02" db="UniProtKB">
        <authorList>
            <consortium name="WormBaseParasite"/>
        </authorList>
    </citation>
    <scope>IDENTIFICATION</scope>
</reference>
<evidence type="ECO:0000259" key="4">
    <source>
        <dbReference type="PROSITE" id="PS50919"/>
    </source>
</evidence>
<keyword evidence="2" id="KW-0677">Repeat</keyword>
<feature type="domain" description="MIR" evidence="4">
    <location>
        <begin position="82"/>
        <end position="138"/>
    </location>
</feature>
<keyword evidence="6" id="KW-1185">Reference proteome</keyword>
<accession>A0A0N4V2W9</accession>
<dbReference type="OrthoDB" id="5588846at2759"/>
<dbReference type="STRING" id="51028.A0A0N4V2W9"/>
<gene>
    <name evidence="5" type="ORF">EVEC_LOCUS4078</name>
</gene>
<dbReference type="PANTHER" id="PTHR46809:SF2">
    <property type="entry name" value="GH21273P"/>
    <property type="match status" value="1"/>
</dbReference>
<dbReference type="Proteomes" id="UP000274131">
    <property type="component" value="Unassembled WGS sequence"/>
</dbReference>
<dbReference type="Gene3D" id="2.80.10.50">
    <property type="match status" value="1"/>
</dbReference>
<evidence type="ECO:0000256" key="3">
    <source>
        <dbReference type="SAM" id="SignalP"/>
    </source>
</evidence>
<feature type="signal peptide" evidence="3">
    <location>
        <begin position="1"/>
        <end position="18"/>
    </location>
</feature>
<dbReference type="InterPro" id="IPR016093">
    <property type="entry name" value="MIR_motif"/>
</dbReference>
<dbReference type="WBParaSite" id="EVEC_0000437001-mRNA-1">
    <property type="protein sequence ID" value="EVEC_0000437001-mRNA-1"/>
    <property type="gene ID" value="EVEC_0000437001"/>
</dbReference>
<dbReference type="EMBL" id="UXUI01007757">
    <property type="protein sequence ID" value="VDD89327.1"/>
    <property type="molecule type" value="Genomic_DNA"/>
</dbReference>
<dbReference type="AlphaFoldDB" id="A0A0N4V2W9"/>
<evidence type="ECO:0000313" key="7">
    <source>
        <dbReference type="WBParaSite" id="EVEC_0000437001-mRNA-1"/>
    </source>
</evidence>
<evidence type="ECO:0000256" key="1">
    <source>
        <dbReference type="ARBA" id="ARBA00022729"/>
    </source>
</evidence>
<dbReference type="PROSITE" id="PS50919">
    <property type="entry name" value="MIR"/>
    <property type="match status" value="3"/>
</dbReference>